<gene>
    <name evidence="1" type="ORF">H3N35_12545</name>
</gene>
<organism evidence="1 2">
    <name type="scientific">Thalassomonas haliotis</name>
    <dbReference type="NCBI Taxonomy" id="485448"/>
    <lineage>
        <taxon>Bacteria</taxon>
        <taxon>Pseudomonadati</taxon>
        <taxon>Pseudomonadota</taxon>
        <taxon>Gammaproteobacteria</taxon>
        <taxon>Alteromonadales</taxon>
        <taxon>Colwelliaceae</taxon>
        <taxon>Thalassomonas</taxon>
    </lineage>
</organism>
<dbReference type="RefSeq" id="WP_274054688.1">
    <property type="nucleotide sequence ID" value="NZ_CP059693.1"/>
</dbReference>
<dbReference type="EMBL" id="CP059693">
    <property type="protein sequence ID" value="WDE14161.1"/>
    <property type="molecule type" value="Genomic_DNA"/>
</dbReference>
<reference evidence="1 2" key="1">
    <citation type="journal article" date="2022" name="Mar. Drugs">
        <title>Bioassay-Guided Fractionation Leads to the Detection of Cholic Acid Generated by the Rare Thalassomonas sp.</title>
        <authorList>
            <person name="Pheiffer F."/>
            <person name="Schneider Y.K."/>
            <person name="Hansen E.H."/>
            <person name="Andersen J.H."/>
            <person name="Isaksson J."/>
            <person name="Busche T."/>
            <person name="R C."/>
            <person name="Kalinowski J."/>
            <person name="Zyl L.V."/>
            <person name="Trindade M."/>
        </authorList>
    </citation>
    <scope>NUCLEOTIDE SEQUENCE [LARGE SCALE GENOMIC DNA]</scope>
    <source>
        <strain evidence="1 2">A5K-61T</strain>
    </source>
</reference>
<dbReference type="InterPro" id="IPR032871">
    <property type="entry name" value="AHH_dom_containing"/>
</dbReference>
<dbReference type="Proteomes" id="UP001215231">
    <property type="component" value="Chromosome"/>
</dbReference>
<accession>A0ABY7VKQ3</accession>
<evidence type="ECO:0000313" key="1">
    <source>
        <dbReference type="EMBL" id="WDE14161.1"/>
    </source>
</evidence>
<dbReference type="Pfam" id="PF14412">
    <property type="entry name" value="AHH"/>
    <property type="match status" value="1"/>
</dbReference>
<keyword evidence="2" id="KW-1185">Reference proteome</keyword>
<evidence type="ECO:0000313" key="2">
    <source>
        <dbReference type="Proteomes" id="UP001215231"/>
    </source>
</evidence>
<sequence length="264" mass="30139">MEFGETVAVTDALAAKNKCVICGKSHSKAKQKKITETAPADANWHRKGMSKVFEKINAKTKIYPNNAFPPPYSHQGHHCLALSAFTENSNSSSPTDRNVTLNFYLNEVGFYPNRKQNCIGLPALPAHAAYDDFWLALDYKKPLQMHGQAHDESYFSQCRALLARLRLIMSRKTVCEKKTEEQWKKALEKKIAQAENYAFTCLAAANMPWRLHPVDLRFATQLYFMPLHEVKVLEKEHVHITGYGRGEDYWKVRYPKVNLDTGGF</sequence>
<proteinExistence type="predicted"/>
<name>A0ABY7VKQ3_9GAMM</name>
<protein>
    <submittedName>
        <fullName evidence="1">AHH domain-containing protein</fullName>
    </submittedName>
</protein>